<evidence type="ECO:0000313" key="3">
    <source>
        <dbReference type="Proteomes" id="UP001525961"/>
    </source>
</evidence>
<evidence type="ECO:0000259" key="1">
    <source>
        <dbReference type="PROSITE" id="PS50883"/>
    </source>
</evidence>
<dbReference type="InterPro" id="IPR035919">
    <property type="entry name" value="EAL_sf"/>
</dbReference>
<dbReference type="PANTHER" id="PTHR33121:SF23">
    <property type="entry name" value="CYCLIC DI-GMP PHOSPHODIESTERASE PDEB"/>
    <property type="match status" value="1"/>
</dbReference>
<dbReference type="PROSITE" id="PS50883">
    <property type="entry name" value="EAL"/>
    <property type="match status" value="1"/>
</dbReference>
<accession>A0ABT2NET8</accession>
<dbReference type="SUPFAM" id="SSF141868">
    <property type="entry name" value="EAL domain-like"/>
    <property type="match status" value="1"/>
</dbReference>
<dbReference type="PANTHER" id="PTHR33121">
    <property type="entry name" value="CYCLIC DI-GMP PHOSPHODIESTERASE PDEF"/>
    <property type="match status" value="1"/>
</dbReference>
<proteinExistence type="predicted"/>
<organism evidence="2 3">
    <name type="scientific">Laspinema olomoucense D3b</name>
    <dbReference type="NCBI Taxonomy" id="2953688"/>
    <lineage>
        <taxon>Bacteria</taxon>
        <taxon>Bacillati</taxon>
        <taxon>Cyanobacteriota</taxon>
        <taxon>Cyanophyceae</taxon>
        <taxon>Oscillatoriophycideae</taxon>
        <taxon>Oscillatoriales</taxon>
        <taxon>Laspinemataceae</taxon>
        <taxon>Laspinema</taxon>
        <taxon>Laspinema olomoucense</taxon>
    </lineage>
</organism>
<name>A0ABT2NET8_9CYAN</name>
<dbReference type="CDD" id="cd01948">
    <property type="entry name" value="EAL"/>
    <property type="match status" value="1"/>
</dbReference>
<gene>
    <name evidence="2" type="ORF">NG792_26155</name>
</gene>
<dbReference type="InterPro" id="IPR001633">
    <property type="entry name" value="EAL_dom"/>
</dbReference>
<feature type="domain" description="EAL" evidence="1">
    <location>
        <begin position="1"/>
        <end position="233"/>
    </location>
</feature>
<reference evidence="2 3" key="1">
    <citation type="journal article" date="2022" name="Front. Microbiol.">
        <title>High genomic differentiation and limited gene flow indicate recent cryptic speciation within the genus Laspinema (cyanobacteria).</title>
        <authorList>
            <person name="Stanojkovic A."/>
            <person name="Skoupy S."/>
            <person name="Skaloud P."/>
            <person name="Dvorak P."/>
        </authorList>
    </citation>
    <scope>NUCLEOTIDE SEQUENCE [LARGE SCALE GENOMIC DNA]</scope>
    <source>
        <strain evidence="2 3">D3b</strain>
    </source>
</reference>
<dbReference type="Pfam" id="PF00563">
    <property type="entry name" value="EAL"/>
    <property type="match status" value="1"/>
</dbReference>
<dbReference type="EMBL" id="JAMXFA010000057">
    <property type="protein sequence ID" value="MCT7981214.1"/>
    <property type="molecule type" value="Genomic_DNA"/>
</dbReference>
<dbReference type="InterPro" id="IPR050706">
    <property type="entry name" value="Cyclic-di-GMP_PDE-like"/>
</dbReference>
<dbReference type="SMART" id="SM00052">
    <property type="entry name" value="EAL"/>
    <property type="match status" value="1"/>
</dbReference>
<comment type="caution">
    <text evidence="2">The sequence shown here is derived from an EMBL/GenBank/DDBJ whole genome shotgun (WGS) entry which is preliminary data.</text>
</comment>
<dbReference type="Proteomes" id="UP001525961">
    <property type="component" value="Unassembled WGS sequence"/>
</dbReference>
<keyword evidence="3" id="KW-1185">Reference proteome</keyword>
<dbReference type="Gene3D" id="3.20.20.450">
    <property type="entry name" value="EAL domain"/>
    <property type="match status" value="1"/>
</dbReference>
<sequence length="270" mass="30331">MYPLSGTAGDRPHTEILLRLEDQDGKLLLPNQFMPVAKRYNLMRTIDRWTIRKLCNQIAEAGDKFPGVIYEVNLSESSLCDRYLIDFLVQELSFYKTPPEMLCFCITETVAISHLPRLKELIKQLKSIGCQFSLDGVGAAQSPGDYLQELPVNYLKLEGNLIQSITNNSRNLTAVKNLNKAGQNLGIKTIATYVENSDILEETQRMGFNYVQGYGIERPHPLSFESPMYIPWVTKLVIPEIAIDPEKSQSSGSILSKVVSENSLESPLTV</sequence>
<evidence type="ECO:0000313" key="2">
    <source>
        <dbReference type="EMBL" id="MCT7981214.1"/>
    </source>
</evidence>
<protein>
    <submittedName>
        <fullName evidence="2">EAL domain-containing protein</fullName>
    </submittedName>
</protein>